<evidence type="ECO:0000259" key="5">
    <source>
        <dbReference type="PROSITE" id="PS51900"/>
    </source>
</evidence>
<dbReference type="PANTHER" id="PTHR30349">
    <property type="entry name" value="PHAGE INTEGRASE-RELATED"/>
    <property type="match status" value="1"/>
</dbReference>
<gene>
    <name evidence="6" type="ORF">ACFFJD_06315</name>
</gene>
<protein>
    <submittedName>
        <fullName evidence="6">Tyrosine-type recombinase/integrase</fullName>
    </submittedName>
</protein>
<feature type="domain" description="Tyr recombinase" evidence="4">
    <location>
        <begin position="111"/>
        <end position="279"/>
    </location>
</feature>
<sequence>MIHETDVTVGAVSTRGLDDWELWQTAQRLSRRTIDERLRVLRQLHRETQIQPLTIDAVDIVRWMASHDDWSDSTASTYSAYLRSWFKWLQLTDRRLDNPMIKVGSPRLPDREPRPVSDRAVITLLQTRMRAKTRTMILLALLAGLRVHEIAKIRGEHFDLPAGLLWVRGKGRKLKSVPLHPALVELASEMPESGYWFPMRGLPSEHVLPKSVSDIVGRTMRRAGIPGTPHALRHWFGSTLLDEDVDIRVVQELMRHKSIASTQIYTAVPTHRRRDAITRLDPMRGAKRPVSVAA</sequence>
<dbReference type="InterPro" id="IPR002104">
    <property type="entry name" value="Integrase_catalytic"/>
</dbReference>
<name>A0ABV6H6F4_9ACTN</name>
<dbReference type="Proteomes" id="UP001589783">
    <property type="component" value="Unassembled WGS sequence"/>
</dbReference>
<evidence type="ECO:0000259" key="4">
    <source>
        <dbReference type="PROSITE" id="PS51898"/>
    </source>
</evidence>
<dbReference type="EMBL" id="JBHLWV010000016">
    <property type="protein sequence ID" value="MFC0314462.1"/>
    <property type="molecule type" value="Genomic_DNA"/>
</dbReference>
<evidence type="ECO:0000256" key="1">
    <source>
        <dbReference type="ARBA" id="ARBA00023125"/>
    </source>
</evidence>
<keyword evidence="2" id="KW-0233">DNA recombination</keyword>
<feature type="domain" description="Core-binding (CB)" evidence="5">
    <location>
        <begin position="11"/>
        <end position="90"/>
    </location>
</feature>
<dbReference type="SUPFAM" id="SSF56349">
    <property type="entry name" value="DNA breaking-rejoining enzymes"/>
    <property type="match status" value="1"/>
</dbReference>
<dbReference type="PROSITE" id="PS51900">
    <property type="entry name" value="CB"/>
    <property type="match status" value="1"/>
</dbReference>
<dbReference type="InterPro" id="IPR044068">
    <property type="entry name" value="CB"/>
</dbReference>
<dbReference type="PANTHER" id="PTHR30349:SF64">
    <property type="entry name" value="PROPHAGE INTEGRASE INTD-RELATED"/>
    <property type="match status" value="1"/>
</dbReference>
<dbReference type="InterPro" id="IPR013762">
    <property type="entry name" value="Integrase-like_cat_sf"/>
</dbReference>
<keyword evidence="7" id="KW-1185">Reference proteome</keyword>
<keyword evidence="1 3" id="KW-0238">DNA-binding</keyword>
<organism evidence="6 7">
    <name type="scientific">Gordonia phosphorivorans</name>
    <dbReference type="NCBI Taxonomy" id="1056982"/>
    <lineage>
        <taxon>Bacteria</taxon>
        <taxon>Bacillati</taxon>
        <taxon>Actinomycetota</taxon>
        <taxon>Actinomycetes</taxon>
        <taxon>Mycobacteriales</taxon>
        <taxon>Gordoniaceae</taxon>
        <taxon>Gordonia</taxon>
    </lineage>
</organism>
<proteinExistence type="predicted"/>
<evidence type="ECO:0000256" key="2">
    <source>
        <dbReference type="ARBA" id="ARBA00023172"/>
    </source>
</evidence>
<dbReference type="Pfam" id="PF00589">
    <property type="entry name" value="Phage_integrase"/>
    <property type="match status" value="1"/>
</dbReference>
<evidence type="ECO:0000256" key="3">
    <source>
        <dbReference type="PROSITE-ProRule" id="PRU01248"/>
    </source>
</evidence>
<comment type="caution">
    <text evidence="6">The sequence shown here is derived from an EMBL/GenBank/DDBJ whole genome shotgun (WGS) entry which is preliminary data.</text>
</comment>
<dbReference type="InterPro" id="IPR050090">
    <property type="entry name" value="Tyrosine_recombinase_XerCD"/>
</dbReference>
<evidence type="ECO:0000313" key="6">
    <source>
        <dbReference type="EMBL" id="MFC0314462.1"/>
    </source>
</evidence>
<evidence type="ECO:0000313" key="7">
    <source>
        <dbReference type="Proteomes" id="UP001589783"/>
    </source>
</evidence>
<reference evidence="6 7" key="1">
    <citation type="submission" date="2024-09" db="EMBL/GenBank/DDBJ databases">
        <authorList>
            <person name="Sun Q."/>
            <person name="Mori K."/>
        </authorList>
    </citation>
    <scope>NUCLEOTIDE SEQUENCE [LARGE SCALE GENOMIC DNA]</scope>
    <source>
        <strain evidence="6 7">CCM 7957</strain>
    </source>
</reference>
<dbReference type="RefSeq" id="WP_382362269.1">
    <property type="nucleotide sequence ID" value="NZ_JBHLWV010000016.1"/>
</dbReference>
<dbReference type="PROSITE" id="PS51898">
    <property type="entry name" value="TYR_RECOMBINASE"/>
    <property type="match status" value="1"/>
</dbReference>
<dbReference type="InterPro" id="IPR011010">
    <property type="entry name" value="DNA_brk_join_enz"/>
</dbReference>
<dbReference type="Gene3D" id="1.10.443.10">
    <property type="entry name" value="Intergrase catalytic core"/>
    <property type="match status" value="1"/>
</dbReference>
<accession>A0ABV6H6F4</accession>